<dbReference type="SUPFAM" id="SSF103642">
    <property type="entry name" value="Sec-C motif"/>
    <property type="match status" value="1"/>
</dbReference>
<evidence type="ECO:0000313" key="1">
    <source>
        <dbReference type="EMBL" id="GJE00448.1"/>
    </source>
</evidence>
<dbReference type="InterPro" id="IPR004027">
    <property type="entry name" value="SEC_C_motif"/>
</dbReference>
<comment type="caution">
    <text evidence="1">The sequence shown here is derived from an EMBL/GenBank/DDBJ whole genome shotgun (WGS) entry which is preliminary data.</text>
</comment>
<dbReference type="Pfam" id="PF02810">
    <property type="entry name" value="SEC-C"/>
    <property type="match status" value="1"/>
</dbReference>
<dbReference type="EMBL" id="BPQQ01000025">
    <property type="protein sequence ID" value="GJE00448.1"/>
    <property type="molecule type" value="Genomic_DNA"/>
</dbReference>
<dbReference type="RefSeq" id="WP_238235335.1">
    <property type="nucleotide sequence ID" value="NZ_BPQQ01000025.1"/>
</dbReference>
<protein>
    <recommendedName>
        <fullName evidence="3">Protein translocase subunit SecA</fullName>
    </recommendedName>
</protein>
<reference evidence="1" key="2">
    <citation type="submission" date="2021-08" db="EMBL/GenBank/DDBJ databases">
        <authorList>
            <person name="Tani A."/>
            <person name="Ola A."/>
            <person name="Ogura Y."/>
            <person name="Katsura K."/>
            <person name="Hayashi T."/>
        </authorList>
    </citation>
    <scope>NUCLEOTIDE SEQUENCE</scope>
    <source>
        <strain evidence="1">DSM 17168</strain>
    </source>
</reference>
<dbReference type="Proteomes" id="UP001055153">
    <property type="component" value="Unassembled WGS sequence"/>
</dbReference>
<sequence>MTEADLVEELANATYLPQAALDRAVAAPEGIAEPVVALLERAAAGEGLTVPETNLVFWGVHALAAARHVRACAAYLRLIRRPDEAVAAILGEDYVETLPRVVASLFDGDAEALFALVRDPQAEGLTRMSVFGTIAFLTAEGRIDPAATHDLLARFDAEGQAPDGDPAWQGWEDAIGLLGLADLAERARDSRRRRRTPDEFSYPSDFDKLLRNASDARARRKQFDTMRLGYLGDLAEELAFTAEPDPDAPPAEYIPPPAHNPYRDVGRNDPCPCGSGRKFKKCCYDKVMARNAAPTGES</sequence>
<evidence type="ECO:0000313" key="2">
    <source>
        <dbReference type="Proteomes" id="UP001055153"/>
    </source>
</evidence>
<evidence type="ECO:0008006" key="3">
    <source>
        <dbReference type="Google" id="ProtNLM"/>
    </source>
</evidence>
<dbReference type="Gene3D" id="3.10.450.50">
    <property type="match status" value="1"/>
</dbReference>
<accession>A0ABQ4SDG8</accession>
<dbReference type="InterPro" id="IPR010602">
    <property type="entry name" value="DUF1186"/>
</dbReference>
<keyword evidence="2" id="KW-1185">Reference proteome</keyword>
<proteinExistence type="predicted"/>
<dbReference type="Pfam" id="PF06685">
    <property type="entry name" value="DUF1186"/>
    <property type="match status" value="1"/>
</dbReference>
<gene>
    <name evidence="1" type="ORF">GMJLKIPL_2370</name>
</gene>
<name>A0ABQ4SDG8_9HYPH</name>
<reference evidence="1" key="1">
    <citation type="journal article" date="2021" name="Front. Microbiol.">
        <title>Comprehensive Comparative Genomics and Phenotyping of Methylobacterium Species.</title>
        <authorList>
            <person name="Alessa O."/>
            <person name="Ogura Y."/>
            <person name="Fujitani Y."/>
            <person name="Takami H."/>
            <person name="Hayashi T."/>
            <person name="Sahin N."/>
            <person name="Tani A."/>
        </authorList>
    </citation>
    <scope>NUCLEOTIDE SEQUENCE</scope>
    <source>
        <strain evidence="1">DSM 17168</strain>
    </source>
</reference>
<organism evidence="1 2">
    <name type="scientific">Methylobacterium isbiliense</name>
    <dbReference type="NCBI Taxonomy" id="315478"/>
    <lineage>
        <taxon>Bacteria</taxon>
        <taxon>Pseudomonadati</taxon>
        <taxon>Pseudomonadota</taxon>
        <taxon>Alphaproteobacteria</taxon>
        <taxon>Hyphomicrobiales</taxon>
        <taxon>Methylobacteriaceae</taxon>
        <taxon>Methylobacterium</taxon>
    </lineage>
</organism>